<dbReference type="InterPro" id="IPR001841">
    <property type="entry name" value="Znf_RING"/>
</dbReference>
<feature type="compositionally biased region" description="Polar residues" evidence="9">
    <location>
        <begin position="469"/>
        <end position="481"/>
    </location>
</feature>
<dbReference type="OMA" id="CDYEADH"/>
<feature type="chain" id="PRO_5003053504" evidence="11">
    <location>
        <begin position="24"/>
        <end position="714"/>
    </location>
</feature>
<accession>D4ALE9</accession>
<proteinExistence type="predicted"/>
<feature type="transmembrane region" description="Helical" evidence="10">
    <location>
        <begin position="382"/>
        <end position="404"/>
    </location>
</feature>
<feature type="compositionally biased region" description="Low complexity" evidence="9">
    <location>
        <begin position="501"/>
        <end position="522"/>
    </location>
</feature>
<feature type="compositionally biased region" description="Polar residues" evidence="9">
    <location>
        <begin position="348"/>
        <end position="358"/>
    </location>
</feature>
<dbReference type="PANTHER" id="PTHR46539:SF1">
    <property type="entry name" value="E3 UBIQUITIN-PROTEIN LIGASE ATL42"/>
    <property type="match status" value="1"/>
</dbReference>
<comment type="caution">
    <text evidence="13">The sequence shown here is derived from an EMBL/GenBank/DDBJ whole genome shotgun (WGS) entry which is preliminary data.</text>
</comment>
<dbReference type="HOGENOM" id="CLU_008264_0_0_1"/>
<feature type="domain" description="RING-type" evidence="12">
    <location>
        <begin position="531"/>
        <end position="571"/>
    </location>
</feature>
<dbReference type="InterPro" id="IPR013083">
    <property type="entry name" value="Znf_RING/FYVE/PHD"/>
</dbReference>
<dbReference type="EMBL" id="ABSU01000002">
    <property type="protein sequence ID" value="EFE36208.1"/>
    <property type="molecule type" value="Genomic_DNA"/>
</dbReference>
<keyword evidence="7 10" id="KW-0472">Membrane</keyword>
<organism evidence="13 14">
    <name type="scientific">Arthroderma benhamiae (strain ATCC MYA-4681 / CBS 112371)</name>
    <name type="common">Trichophyton mentagrophytes</name>
    <dbReference type="NCBI Taxonomy" id="663331"/>
    <lineage>
        <taxon>Eukaryota</taxon>
        <taxon>Fungi</taxon>
        <taxon>Dikarya</taxon>
        <taxon>Ascomycota</taxon>
        <taxon>Pezizomycotina</taxon>
        <taxon>Eurotiomycetes</taxon>
        <taxon>Eurotiomycetidae</taxon>
        <taxon>Onygenales</taxon>
        <taxon>Arthrodermataceae</taxon>
        <taxon>Trichophyton</taxon>
    </lineage>
</organism>
<dbReference type="AlphaFoldDB" id="D4ALE9"/>
<feature type="compositionally biased region" description="Low complexity" evidence="9">
    <location>
        <begin position="684"/>
        <end position="714"/>
    </location>
</feature>
<dbReference type="PANTHER" id="PTHR46539">
    <property type="entry name" value="E3 UBIQUITIN-PROTEIN LIGASE ATL42"/>
    <property type="match status" value="1"/>
</dbReference>
<evidence type="ECO:0000256" key="10">
    <source>
        <dbReference type="SAM" id="Phobius"/>
    </source>
</evidence>
<dbReference type="SUPFAM" id="SSF57850">
    <property type="entry name" value="RING/U-box"/>
    <property type="match status" value="1"/>
</dbReference>
<feature type="signal peptide" evidence="11">
    <location>
        <begin position="1"/>
        <end position="23"/>
    </location>
</feature>
<dbReference type="KEGG" id="abe:ARB_05146"/>
<evidence type="ECO:0000256" key="7">
    <source>
        <dbReference type="ARBA" id="ARBA00023136"/>
    </source>
</evidence>
<sequence>MKLSVFCLSSLSLSLSLLWVSRQEDQPLMQRERRKGCGIRGQAARKKAISLLGWRSAAQPPAPAASEHNRKQAANIFWSVSRGSTYQPTGESIQSTSKYRRVARETSGFHLASPSIVSSPTFTSSTSLLQPQLLTSSTSTSTSHSHVPSMASLWRLLALGLSLALAAAQTITPLDTRGQLQVGSPLYSLDLDPEPYDDRVKLHLYPSTSNLYAPDDSLKVISFFSSSSSSSAAAVVLLWWCCGGGSGGGVGVRLKETDIAYLSCDPDDYPGNIDPNDTLGSLLAASRRPAAILLYTTHAVRCDYEADHDEDPATTYKTIFSLRDPELANALLTSTERHNATISTAGPVTAAQSLQEDPQPSRPHQGDPRNNGVETTRNTAMIILYTVTGIITLLFLAVIVTGAIRAHRHPDRYGPRNVPGRARQSRAKGIARAMLDTLPIVKFGEDREQRSKQHDVELGDDAHPHTRPESQQQNPEQTEAVANTDVGAPAPALSTANVPVEQQQQQQPRSASPSGSAAGSATSEREPSTTCPICTDEFVRGQDVRLLPCNHSFHPECVDPWLVDVSGTCPLWYVYLYILLVRINLNPDAQEQQQHHDTITGIEGDPAIDARERDRIRNARASTGGTSTEAGGDEAMLQHARNLRSRHANAEERRRNRLSARFVERFRIRTRPHGEADAPPVPVPNTTTATTANAGTGTTTTTNPSTEPSTNSST</sequence>
<dbReference type="Gene3D" id="3.30.40.10">
    <property type="entry name" value="Zinc/RING finger domain, C3HC4 (zinc finger)"/>
    <property type="match status" value="1"/>
</dbReference>
<dbReference type="GO" id="GO:0016020">
    <property type="term" value="C:membrane"/>
    <property type="evidence" value="ECO:0007669"/>
    <property type="project" value="UniProtKB-SubCell"/>
</dbReference>
<keyword evidence="2 10" id="KW-0812">Transmembrane</keyword>
<keyword evidence="6 10" id="KW-1133">Transmembrane helix</keyword>
<evidence type="ECO:0000256" key="5">
    <source>
        <dbReference type="ARBA" id="ARBA00022833"/>
    </source>
</evidence>
<dbReference type="GO" id="GO:0008270">
    <property type="term" value="F:zinc ion binding"/>
    <property type="evidence" value="ECO:0007669"/>
    <property type="project" value="UniProtKB-KW"/>
</dbReference>
<evidence type="ECO:0000256" key="9">
    <source>
        <dbReference type="SAM" id="MobiDB-lite"/>
    </source>
</evidence>
<dbReference type="PROSITE" id="PS50089">
    <property type="entry name" value="ZF_RING_2"/>
    <property type="match status" value="1"/>
</dbReference>
<feature type="compositionally biased region" description="Basic and acidic residues" evidence="9">
    <location>
        <begin position="443"/>
        <end position="468"/>
    </location>
</feature>
<evidence type="ECO:0000256" key="2">
    <source>
        <dbReference type="ARBA" id="ARBA00022692"/>
    </source>
</evidence>
<keyword evidence="14" id="KW-1185">Reference proteome</keyword>
<gene>
    <name evidence="13" type="ORF">ARB_05146</name>
</gene>
<reference evidence="14" key="1">
    <citation type="journal article" date="2011" name="Genome Biol.">
        <title>Comparative and functional genomics provide insights into the pathogenicity of dermatophytic fungi.</title>
        <authorList>
            <person name="Burmester A."/>
            <person name="Shelest E."/>
            <person name="Gloeckner G."/>
            <person name="Heddergott C."/>
            <person name="Schindler S."/>
            <person name="Staib P."/>
            <person name="Heidel A."/>
            <person name="Felder M."/>
            <person name="Petzold A."/>
            <person name="Szafranski K."/>
            <person name="Feuermann M."/>
            <person name="Pedruzzi I."/>
            <person name="Priebe S."/>
            <person name="Groth M."/>
            <person name="Winkler R."/>
            <person name="Li W."/>
            <person name="Kniemeyer O."/>
            <person name="Schroeckh V."/>
            <person name="Hertweck C."/>
            <person name="Hube B."/>
            <person name="White T.C."/>
            <person name="Platzer M."/>
            <person name="Guthke R."/>
            <person name="Heitman J."/>
            <person name="Woestemeyer J."/>
            <person name="Zipfel P.F."/>
            <person name="Monod M."/>
            <person name="Brakhage A.A."/>
        </authorList>
    </citation>
    <scope>NUCLEOTIDE SEQUENCE [LARGE SCALE GENOMIC DNA]</scope>
    <source>
        <strain evidence="14">ATCC MYA-4681 / CBS 112371</strain>
    </source>
</reference>
<evidence type="ECO:0000259" key="12">
    <source>
        <dbReference type="PROSITE" id="PS50089"/>
    </source>
</evidence>
<evidence type="ECO:0000313" key="14">
    <source>
        <dbReference type="Proteomes" id="UP000008866"/>
    </source>
</evidence>
<evidence type="ECO:0000256" key="11">
    <source>
        <dbReference type="SAM" id="SignalP"/>
    </source>
</evidence>
<dbReference type="RefSeq" id="XP_003016853.1">
    <property type="nucleotide sequence ID" value="XM_003016807.1"/>
</dbReference>
<evidence type="ECO:0000313" key="13">
    <source>
        <dbReference type="EMBL" id="EFE36208.1"/>
    </source>
</evidence>
<feature type="region of interest" description="Disordered" evidence="9">
    <location>
        <begin position="348"/>
        <end position="373"/>
    </location>
</feature>
<evidence type="ECO:0000256" key="4">
    <source>
        <dbReference type="ARBA" id="ARBA00022771"/>
    </source>
</evidence>
<dbReference type="STRING" id="663331.D4ALE9"/>
<dbReference type="Proteomes" id="UP000008866">
    <property type="component" value="Unassembled WGS sequence"/>
</dbReference>
<keyword evidence="11" id="KW-0732">Signal</keyword>
<evidence type="ECO:0000256" key="8">
    <source>
        <dbReference type="PROSITE-ProRule" id="PRU00175"/>
    </source>
</evidence>
<feature type="region of interest" description="Disordered" evidence="9">
    <location>
        <begin position="669"/>
        <end position="714"/>
    </location>
</feature>
<evidence type="ECO:0000256" key="6">
    <source>
        <dbReference type="ARBA" id="ARBA00022989"/>
    </source>
</evidence>
<protein>
    <submittedName>
        <fullName evidence="13">RING finger domain protein, putative</fullName>
    </submittedName>
</protein>
<evidence type="ECO:0000256" key="1">
    <source>
        <dbReference type="ARBA" id="ARBA00004370"/>
    </source>
</evidence>
<name>D4ALE9_ARTBC</name>
<evidence type="ECO:0000256" key="3">
    <source>
        <dbReference type="ARBA" id="ARBA00022723"/>
    </source>
</evidence>
<feature type="region of interest" description="Disordered" evidence="9">
    <location>
        <begin position="442"/>
        <end position="533"/>
    </location>
</feature>
<keyword evidence="4 8" id="KW-0863">Zinc-finger</keyword>
<dbReference type="GeneID" id="9526330"/>
<dbReference type="CDD" id="cd16454">
    <property type="entry name" value="RING-H2_PA-TM-RING"/>
    <property type="match status" value="1"/>
</dbReference>
<dbReference type="Pfam" id="PF13639">
    <property type="entry name" value="zf-RING_2"/>
    <property type="match status" value="1"/>
</dbReference>
<keyword evidence="5" id="KW-0862">Zinc</keyword>
<dbReference type="SMART" id="SM00184">
    <property type="entry name" value="RING"/>
    <property type="match status" value="1"/>
</dbReference>
<keyword evidence="3" id="KW-0479">Metal-binding</keyword>
<comment type="subcellular location">
    <subcellularLocation>
        <location evidence="1">Membrane</location>
    </subcellularLocation>
</comment>
<dbReference type="eggNOG" id="KOG0800">
    <property type="taxonomic scope" value="Eukaryota"/>
</dbReference>